<dbReference type="SUPFAM" id="SSF50965">
    <property type="entry name" value="Galactose oxidase, central domain"/>
    <property type="match status" value="1"/>
</dbReference>
<dbReference type="VEuPathDB" id="FungiDB:RhiirFUN_020701"/>
<feature type="transmembrane region" description="Helical" evidence="1">
    <location>
        <begin position="389"/>
        <end position="411"/>
    </location>
</feature>
<keyword evidence="4" id="KW-1185">Reference proteome</keyword>
<dbReference type="PANTHER" id="PTHR23244">
    <property type="entry name" value="KELCH REPEAT DOMAIN"/>
    <property type="match status" value="1"/>
</dbReference>
<sequence>MNINNNLIKIIFLMILSTEIGQSLNPVERSAQSSVLVDKRIYFFGGESFRSKKTTSALDQILYLDVSKPFNTVSPPFEEIINVPIPFGSSFATAFFSPQKNVIYLFGGIMVDANTNLDIYKPVLHSYNLETREWTIPTTNGFEPTRRRGINGVINKETGKFYVFGGWEQINGQNNYTVYNDMIVFDTISLTWSKGSTINVPLPRVDYTATLLSNGIIVFIGGKDNNFRDVDINQLALYDTKVDEWSIMTARGVTSENRSSHSAVLTPDERIIIFGGHKVPNDVPALYQLAVLDTKTTPYEWSIPQVSAIGNMPLTISAHSATLVDNYMFINFGQLAPFNNPQMQLPFFYILDIRNFTWVTQFEPEQLSQLPNSTNTVNTSNTNSPGKQIGIILGTVSLSVVVGIVVGLLGYKYYKKQRENETEDPFGKWKENETKLSVSPISVSGEWTLTAFKFAM</sequence>
<gene>
    <name evidence="3" type="ORF">RhiirA4_454414</name>
</gene>
<name>A0A2I1G2S8_9GLOM</name>
<evidence type="ECO:0008006" key="5">
    <source>
        <dbReference type="Google" id="ProtNLM"/>
    </source>
</evidence>
<dbReference type="SUPFAM" id="SSF117281">
    <property type="entry name" value="Kelch motif"/>
    <property type="match status" value="1"/>
</dbReference>
<organism evidence="3 4">
    <name type="scientific">Rhizophagus irregularis</name>
    <dbReference type="NCBI Taxonomy" id="588596"/>
    <lineage>
        <taxon>Eukaryota</taxon>
        <taxon>Fungi</taxon>
        <taxon>Fungi incertae sedis</taxon>
        <taxon>Mucoromycota</taxon>
        <taxon>Glomeromycotina</taxon>
        <taxon>Glomeromycetes</taxon>
        <taxon>Glomerales</taxon>
        <taxon>Glomeraceae</taxon>
        <taxon>Rhizophagus</taxon>
    </lineage>
</organism>
<dbReference type="Proteomes" id="UP000234323">
    <property type="component" value="Unassembled WGS sequence"/>
</dbReference>
<feature type="signal peptide" evidence="2">
    <location>
        <begin position="1"/>
        <end position="23"/>
    </location>
</feature>
<reference evidence="3 4" key="1">
    <citation type="submission" date="2015-10" db="EMBL/GenBank/DDBJ databases">
        <title>Genome analyses suggest a sexual origin of heterokaryosis in a supposedly ancient asexual fungus.</title>
        <authorList>
            <person name="Ropars J."/>
            <person name="Sedzielewska K."/>
            <person name="Noel J."/>
            <person name="Charron P."/>
            <person name="Farinelli L."/>
            <person name="Marton T."/>
            <person name="Kruger M."/>
            <person name="Pelin A."/>
            <person name="Brachmann A."/>
            <person name="Corradi N."/>
        </authorList>
    </citation>
    <scope>NUCLEOTIDE SEQUENCE [LARGE SCALE GENOMIC DNA]</scope>
    <source>
        <strain evidence="3 4">A4</strain>
    </source>
</reference>
<dbReference type="EMBL" id="LLXI01000124">
    <property type="protein sequence ID" value="PKY40938.1"/>
    <property type="molecule type" value="Genomic_DNA"/>
</dbReference>
<proteinExistence type="predicted"/>
<keyword evidence="1" id="KW-1133">Transmembrane helix</keyword>
<evidence type="ECO:0000256" key="2">
    <source>
        <dbReference type="SAM" id="SignalP"/>
    </source>
</evidence>
<dbReference type="InterPro" id="IPR011043">
    <property type="entry name" value="Gal_Oxase/kelch_b-propeller"/>
</dbReference>
<protein>
    <recommendedName>
        <fullName evidence="5">Galactose oxidase</fullName>
    </recommendedName>
</protein>
<dbReference type="Pfam" id="PF24681">
    <property type="entry name" value="Kelch_KLHDC2_KLHL20_DRC7"/>
    <property type="match status" value="1"/>
</dbReference>
<keyword evidence="1" id="KW-0472">Membrane</keyword>
<keyword evidence="2" id="KW-0732">Signal</keyword>
<dbReference type="InterPro" id="IPR015915">
    <property type="entry name" value="Kelch-typ_b-propeller"/>
</dbReference>
<dbReference type="VEuPathDB" id="FungiDB:FUN_019233"/>
<feature type="chain" id="PRO_5014164083" description="Galactose oxidase" evidence="2">
    <location>
        <begin position="24"/>
        <end position="456"/>
    </location>
</feature>
<evidence type="ECO:0000256" key="1">
    <source>
        <dbReference type="SAM" id="Phobius"/>
    </source>
</evidence>
<accession>A0A2I1G2S8</accession>
<dbReference type="Gene3D" id="2.120.10.80">
    <property type="entry name" value="Kelch-type beta propeller"/>
    <property type="match status" value="2"/>
</dbReference>
<dbReference type="VEuPathDB" id="FungiDB:RhiirA1_479548"/>
<evidence type="ECO:0000313" key="3">
    <source>
        <dbReference type="EMBL" id="PKY40938.1"/>
    </source>
</evidence>
<dbReference type="AlphaFoldDB" id="A0A2I1G2S8"/>
<comment type="caution">
    <text evidence="3">The sequence shown here is derived from an EMBL/GenBank/DDBJ whole genome shotgun (WGS) entry which is preliminary data.</text>
</comment>
<keyword evidence="1" id="KW-0812">Transmembrane</keyword>
<evidence type="ECO:0000313" key="4">
    <source>
        <dbReference type="Proteomes" id="UP000234323"/>
    </source>
</evidence>